<dbReference type="Proteomes" id="UP000765509">
    <property type="component" value="Unassembled WGS sequence"/>
</dbReference>
<feature type="region of interest" description="Disordered" evidence="1">
    <location>
        <begin position="74"/>
        <end position="143"/>
    </location>
</feature>
<feature type="compositionally biased region" description="Polar residues" evidence="1">
    <location>
        <begin position="106"/>
        <end position="133"/>
    </location>
</feature>
<reference evidence="2" key="1">
    <citation type="submission" date="2021-03" db="EMBL/GenBank/DDBJ databases">
        <title>Draft genome sequence of rust myrtle Austropuccinia psidii MF-1, a brazilian biotype.</title>
        <authorList>
            <person name="Quecine M.C."/>
            <person name="Pachon D.M.R."/>
            <person name="Bonatelli M.L."/>
            <person name="Correr F.H."/>
            <person name="Franceschini L.M."/>
            <person name="Leite T.F."/>
            <person name="Margarido G.R.A."/>
            <person name="Almeida C.A."/>
            <person name="Ferrarezi J.A."/>
            <person name="Labate C.A."/>
        </authorList>
    </citation>
    <scope>NUCLEOTIDE SEQUENCE</scope>
    <source>
        <strain evidence="2">MF-1</strain>
    </source>
</reference>
<feature type="compositionally biased region" description="Basic and acidic residues" evidence="1">
    <location>
        <begin position="93"/>
        <end position="105"/>
    </location>
</feature>
<sequence>MKHAQQEVQPSIPLFRTWSNLAEDMSQRDKIQRTYADSPHSGSSRLVGKSHHYSQYQVVSRKTEIQGQKPDVFQPKEGRVIPNDPEAVGLGERITKEPDIVKDTSRISSPTNRNITPTQTEQNSVTPDSNLRSDTLWLQMPQF</sequence>
<evidence type="ECO:0000256" key="1">
    <source>
        <dbReference type="SAM" id="MobiDB-lite"/>
    </source>
</evidence>
<accession>A0A9Q3HBB3</accession>
<protein>
    <submittedName>
        <fullName evidence="2">Uncharacterized protein</fullName>
    </submittedName>
</protein>
<name>A0A9Q3HBB3_9BASI</name>
<evidence type="ECO:0000313" key="2">
    <source>
        <dbReference type="EMBL" id="MBW0499058.1"/>
    </source>
</evidence>
<organism evidence="2 3">
    <name type="scientific">Austropuccinia psidii MF-1</name>
    <dbReference type="NCBI Taxonomy" id="1389203"/>
    <lineage>
        <taxon>Eukaryota</taxon>
        <taxon>Fungi</taxon>
        <taxon>Dikarya</taxon>
        <taxon>Basidiomycota</taxon>
        <taxon>Pucciniomycotina</taxon>
        <taxon>Pucciniomycetes</taxon>
        <taxon>Pucciniales</taxon>
        <taxon>Sphaerophragmiaceae</taxon>
        <taxon>Austropuccinia</taxon>
    </lineage>
</organism>
<proteinExistence type="predicted"/>
<comment type="caution">
    <text evidence="2">The sequence shown here is derived from an EMBL/GenBank/DDBJ whole genome shotgun (WGS) entry which is preliminary data.</text>
</comment>
<keyword evidence="3" id="KW-1185">Reference proteome</keyword>
<dbReference type="EMBL" id="AVOT02015068">
    <property type="protein sequence ID" value="MBW0499058.1"/>
    <property type="molecule type" value="Genomic_DNA"/>
</dbReference>
<feature type="region of interest" description="Disordered" evidence="1">
    <location>
        <begin position="29"/>
        <end position="52"/>
    </location>
</feature>
<evidence type="ECO:0000313" key="3">
    <source>
        <dbReference type="Proteomes" id="UP000765509"/>
    </source>
</evidence>
<gene>
    <name evidence="2" type="ORF">O181_038773</name>
</gene>
<dbReference type="AlphaFoldDB" id="A0A9Q3HBB3"/>